<accession>A0ABW8TEM8</accession>
<evidence type="ECO:0000256" key="1">
    <source>
        <dbReference type="ARBA" id="ARBA00008857"/>
    </source>
</evidence>
<dbReference type="RefSeq" id="WP_406787551.1">
    <property type="nucleotide sequence ID" value="NZ_JBJIAA010000008.1"/>
</dbReference>
<dbReference type="SUPFAM" id="SSF47823">
    <property type="entry name" value="lambda integrase-like, N-terminal domain"/>
    <property type="match status" value="1"/>
</dbReference>
<dbReference type="InterPro" id="IPR044068">
    <property type="entry name" value="CB"/>
</dbReference>
<organism evidence="5 6">
    <name type="scientific">Clostridium neuense</name>
    <dbReference type="NCBI Taxonomy" id="1728934"/>
    <lineage>
        <taxon>Bacteria</taxon>
        <taxon>Bacillati</taxon>
        <taxon>Bacillota</taxon>
        <taxon>Clostridia</taxon>
        <taxon>Eubacteriales</taxon>
        <taxon>Clostridiaceae</taxon>
        <taxon>Clostridium</taxon>
    </lineage>
</organism>
<dbReference type="EMBL" id="JBJIAA010000008">
    <property type="protein sequence ID" value="MFL0250887.1"/>
    <property type="molecule type" value="Genomic_DNA"/>
</dbReference>
<comment type="caution">
    <text evidence="5">The sequence shown here is derived from an EMBL/GenBank/DDBJ whole genome shotgun (WGS) entry which is preliminary data.</text>
</comment>
<dbReference type="Proteomes" id="UP001623592">
    <property type="component" value="Unassembled WGS sequence"/>
</dbReference>
<comment type="similarity">
    <text evidence="1">Belongs to the 'phage' integrase family.</text>
</comment>
<evidence type="ECO:0000259" key="4">
    <source>
        <dbReference type="PROSITE" id="PS51900"/>
    </source>
</evidence>
<keyword evidence="6" id="KW-1185">Reference proteome</keyword>
<name>A0ABW8TEM8_9CLOT</name>
<evidence type="ECO:0000256" key="2">
    <source>
        <dbReference type="ARBA" id="ARBA00023125"/>
    </source>
</evidence>
<evidence type="ECO:0000313" key="6">
    <source>
        <dbReference type="Proteomes" id="UP001623592"/>
    </source>
</evidence>
<evidence type="ECO:0000256" key="3">
    <source>
        <dbReference type="PROSITE-ProRule" id="PRU01248"/>
    </source>
</evidence>
<reference evidence="5 6" key="1">
    <citation type="submission" date="2024-11" db="EMBL/GenBank/DDBJ databases">
        <authorList>
            <person name="Heng Y.C."/>
            <person name="Lim A.C.H."/>
            <person name="Lee J.K.Y."/>
            <person name="Kittelmann S."/>
        </authorList>
    </citation>
    <scope>NUCLEOTIDE SEQUENCE [LARGE SCALE GENOMIC DNA]</scope>
    <source>
        <strain evidence="5 6">WILCCON 0114</strain>
    </source>
</reference>
<keyword evidence="2 3" id="KW-0238">DNA-binding</keyword>
<evidence type="ECO:0000313" key="5">
    <source>
        <dbReference type="EMBL" id="MFL0250887.1"/>
    </source>
</evidence>
<feature type="domain" description="Core-binding (CB)" evidence="4">
    <location>
        <begin position="40"/>
        <end position="125"/>
    </location>
</feature>
<dbReference type="InterPro" id="IPR004107">
    <property type="entry name" value="Integrase_SAM-like_N"/>
</dbReference>
<gene>
    <name evidence="5" type="ORF">ACJDT4_10680</name>
</gene>
<sequence length="146" mass="17141">MSTNKTKEISKEEITESEALVEEKEKSNFHKKAVVFNISAEGKKIIDEFKQYLIENKKVSSTLRSYLFDVNSFIEFVETDGTAFNGKFTLQNYKDFIEMQVEKKFKINTINKRINSLQQFNIFLLSKEYMDGVIIILKKDKLTEEK</sequence>
<proteinExistence type="inferred from homology"/>
<dbReference type="Pfam" id="PF02899">
    <property type="entry name" value="Phage_int_SAM_1"/>
    <property type="match status" value="1"/>
</dbReference>
<dbReference type="Gene3D" id="1.10.150.130">
    <property type="match status" value="1"/>
</dbReference>
<protein>
    <submittedName>
        <fullName evidence="5">Site-specific integrase</fullName>
    </submittedName>
</protein>
<dbReference type="PROSITE" id="PS51900">
    <property type="entry name" value="CB"/>
    <property type="match status" value="1"/>
</dbReference>
<dbReference type="InterPro" id="IPR010998">
    <property type="entry name" value="Integrase_recombinase_N"/>
</dbReference>